<protein>
    <submittedName>
        <fullName evidence="2">Uncharacterized protein</fullName>
    </submittedName>
</protein>
<sequence>MDGMWPNLDPALLLSIQKIFKSPLNLQAAFECESDCYDLIVDLFPDLIDEAIRNSAAELVRWQVASAPAFKRLRLDAVSKGWYGLPSSSRSSLDLRNSYSLLSQSSNITVLELASKKKQRKYRDEVPDVRARKVDEEKRKYCLLLANVIKQAGLPIVQLVDSLDDPSAGWFHLFAGRRSNTLKNRYKSWKPFQVWLELHRGRTFPISCKDIIDYMQCRVDDDCGKTVPESFSVALNLLEVLGRVPEDQQLSKDPLWIGHVKSWTAEISADSAPRKPAEMYTVSMLLALELTVEDEAEPVFIRALSWVVLVMVWAALRCDDVQAVLPHRSQFSGLGLRLVLGKTKTTGPDKPQKEVMAFVHRTISLTGVDWLGIGFEIWESEDFSFRRDYLVMEPKKDWLGVRRKFLPPADLSSLIRKLLGALRIPQLRGGRWELGGAQLLLPDGLEMHFSGHSPRNFLTSVAAVLGFSKDMRAYLGRWCIGMTSSEEYVRTSRQVIFKIQTAVNRSIVEGKDEEYHEDEALDSLCKAAESSGANPNRIRKRHAVMNTLSGRHCLGLVYPTLVIHEDDGALAEDPADIVELPVLEDDARKMLELSSKGDAAAESSKYFVTVSRRTGHRRLHLMGCFVKPSNCCEVRLCNSVTADDFDSICRACRKKMIAETGRDAPEESSSTASSSSTPGQRDDED</sequence>
<organism evidence="2 3">
    <name type="scientific">Durusdinium trenchii</name>
    <dbReference type="NCBI Taxonomy" id="1381693"/>
    <lineage>
        <taxon>Eukaryota</taxon>
        <taxon>Sar</taxon>
        <taxon>Alveolata</taxon>
        <taxon>Dinophyceae</taxon>
        <taxon>Suessiales</taxon>
        <taxon>Symbiodiniaceae</taxon>
        <taxon>Durusdinium</taxon>
    </lineage>
</organism>
<evidence type="ECO:0000313" key="2">
    <source>
        <dbReference type="EMBL" id="CAK9041317.1"/>
    </source>
</evidence>
<comment type="caution">
    <text evidence="2">The sequence shown here is derived from an EMBL/GenBank/DDBJ whole genome shotgun (WGS) entry which is preliminary data.</text>
</comment>
<evidence type="ECO:0000256" key="1">
    <source>
        <dbReference type="SAM" id="MobiDB-lite"/>
    </source>
</evidence>
<keyword evidence="3" id="KW-1185">Reference proteome</keyword>
<proteinExistence type="predicted"/>
<evidence type="ECO:0000313" key="3">
    <source>
        <dbReference type="Proteomes" id="UP001642464"/>
    </source>
</evidence>
<accession>A0ABP0LSJ7</accession>
<gene>
    <name evidence="2" type="ORF">SCF082_LOCUS23885</name>
</gene>
<reference evidence="2 3" key="1">
    <citation type="submission" date="2024-02" db="EMBL/GenBank/DDBJ databases">
        <authorList>
            <person name="Chen Y."/>
            <person name="Shah S."/>
            <person name="Dougan E. K."/>
            <person name="Thang M."/>
            <person name="Chan C."/>
        </authorList>
    </citation>
    <scope>NUCLEOTIDE SEQUENCE [LARGE SCALE GENOMIC DNA]</scope>
</reference>
<name>A0ABP0LSJ7_9DINO</name>
<dbReference type="EMBL" id="CAXAMM010017522">
    <property type="protein sequence ID" value="CAK9041317.1"/>
    <property type="molecule type" value="Genomic_DNA"/>
</dbReference>
<dbReference type="Proteomes" id="UP001642464">
    <property type="component" value="Unassembled WGS sequence"/>
</dbReference>
<feature type="region of interest" description="Disordered" evidence="1">
    <location>
        <begin position="659"/>
        <end position="685"/>
    </location>
</feature>
<feature type="compositionally biased region" description="Low complexity" evidence="1">
    <location>
        <begin position="667"/>
        <end position="678"/>
    </location>
</feature>